<proteinExistence type="predicted"/>
<evidence type="ECO:0000313" key="2">
    <source>
        <dbReference type="Proteomes" id="UP001472677"/>
    </source>
</evidence>
<accession>A0ABR1ZRJ4</accession>
<keyword evidence="2" id="KW-1185">Reference proteome</keyword>
<organism evidence="1 2">
    <name type="scientific">Hibiscus sabdariffa</name>
    <name type="common">roselle</name>
    <dbReference type="NCBI Taxonomy" id="183260"/>
    <lineage>
        <taxon>Eukaryota</taxon>
        <taxon>Viridiplantae</taxon>
        <taxon>Streptophyta</taxon>
        <taxon>Embryophyta</taxon>
        <taxon>Tracheophyta</taxon>
        <taxon>Spermatophyta</taxon>
        <taxon>Magnoliopsida</taxon>
        <taxon>eudicotyledons</taxon>
        <taxon>Gunneridae</taxon>
        <taxon>Pentapetalae</taxon>
        <taxon>rosids</taxon>
        <taxon>malvids</taxon>
        <taxon>Malvales</taxon>
        <taxon>Malvaceae</taxon>
        <taxon>Malvoideae</taxon>
        <taxon>Hibiscus</taxon>
    </lineage>
</organism>
<sequence>MEVEAPSLTIKLISSILSLEKVGDACATGLKLSVCGEATGSYSTFSSGSFLPSPVSRNACVAGTEVSVEHLVTILVLCKGNVGDIKLAVSEAEGGV</sequence>
<name>A0ABR1ZRJ4_9ROSI</name>
<evidence type="ECO:0000313" key="1">
    <source>
        <dbReference type="EMBL" id="KAK8483324.1"/>
    </source>
</evidence>
<reference evidence="1 2" key="1">
    <citation type="journal article" date="2024" name="G3 (Bethesda)">
        <title>Genome assembly of Hibiscus sabdariffa L. provides insights into metabolisms of medicinal natural products.</title>
        <authorList>
            <person name="Kim T."/>
        </authorList>
    </citation>
    <scope>NUCLEOTIDE SEQUENCE [LARGE SCALE GENOMIC DNA]</scope>
    <source>
        <strain evidence="1">TK-2024</strain>
        <tissue evidence="1">Old leaves</tissue>
    </source>
</reference>
<comment type="caution">
    <text evidence="1">The sequence shown here is derived from an EMBL/GenBank/DDBJ whole genome shotgun (WGS) entry which is preliminary data.</text>
</comment>
<protein>
    <submittedName>
        <fullName evidence="1">Uncharacterized protein</fullName>
    </submittedName>
</protein>
<dbReference type="Proteomes" id="UP001472677">
    <property type="component" value="Unassembled WGS sequence"/>
</dbReference>
<gene>
    <name evidence="1" type="ORF">V6N12_037865</name>
</gene>
<dbReference type="EMBL" id="JBBPBM010001565">
    <property type="protein sequence ID" value="KAK8483324.1"/>
    <property type="molecule type" value="Genomic_DNA"/>
</dbReference>